<dbReference type="Proteomes" id="UP000649617">
    <property type="component" value="Unassembled WGS sequence"/>
</dbReference>
<dbReference type="AlphaFoldDB" id="A0A812LEF9"/>
<feature type="non-terminal residue" evidence="1">
    <location>
        <position position="405"/>
    </location>
</feature>
<evidence type="ECO:0000313" key="2">
    <source>
        <dbReference type="Proteomes" id="UP000649617"/>
    </source>
</evidence>
<reference evidence="1" key="1">
    <citation type="submission" date="2021-02" db="EMBL/GenBank/DDBJ databases">
        <authorList>
            <person name="Dougan E. K."/>
            <person name="Rhodes N."/>
            <person name="Thang M."/>
            <person name="Chan C."/>
        </authorList>
    </citation>
    <scope>NUCLEOTIDE SEQUENCE</scope>
</reference>
<evidence type="ECO:0000313" key="1">
    <source>
        <dbReference type="EMBL" id="CAE7246022.1"/>
    </source>
</evidence>
<organism evidence="1 2">
    <name type="scientific">Symbiodinium pilosum</name>
    <name type="common">Dinoflagellate</name>
    <dbReference type="NCBI Taxonomy" id="2952"/>
    <lineage>
        <taxon>Eukaryota</taxon>
        <taxon>Sar</taxon>
        <taxon>Alveolata</taxon>
        <taxon>Dinophyceae</taxon>
        <taxon>Suessiales</taxon>
        <taxon>Symbiodiniaceae</taxon>
        <taxon>Symbiodinium</taxon>
    </lineage>
</organism>
<name>A0A812LEF9_SYMPI</name>
<dbReference type="EMBL" id="CAJNIZ010005949">
    <property type="protein sequence ID" value="CAE7246022.1"/>
    <property type="molecule type" value="Genomic_DNA"/>
</dbReference>
<gene>
    <name evidence="1" type="ORF">SPIL2461_LOCUS4505</name>
</gene>
<comment type="caution">
    <text evidence="1">The sequence shown here is derived from an EMBL/GenBank/DDBJ whole genome shotgun (WGS) entry which is preliminary data.</text>
</comment>
<protein>
    <submittedName>
        <fullName evidence="1">Uncharacterized protein</fullName>
    </submittedName>
</protein>
<accession>A0A812LEF9</accession>
<dbReference type="OrthoDB" id="426398at2759"/>
<keyword evidence="2" id="KW-1185">Reference proteome</keyword>
<proteinExistence type="predicted"/>
<sequence>MRGDKASDVPLECSKHHLLLNNFHKGRVYQQCCPAASLACAGCVEYDAATDSCSACASGFAPSISKDGNQTTCSLCSDIPWIDSWGFGCQDYVDGLSCASGQTQANNRSDHLVDAERVHGGMSAKEACCACGGGSRKDVPFSYPAVHIPCGKTAVSALPLPRLDVSYVTENCAFHSMNLTMDSLNGHVFGEISTHEPQSISCEITTNSRKGAGGFATLQVHIAHFAYPQSILTFTELNQSFAPSFQGTYTGFQLRCTPDVPWAQIDKATGRITQTRSNPVPRTGECTVSAKGCMDEASGNCTEVTRSTDVVLVAGNEASELFVVREDRTWTRVDEVNLTMGRPTSGFRLASALSSEDSALIDPPLAYHVDCGPNTSFVAQTGALSSNGLEVFHLALGGKFAGEPE</sequence>